<protein>
    <submittedName>
        <fullName evidence="2">Uncharacterized protein</fullName>
    </submittedName>
</protein>
<feature type="compositionally biased region" description="Polar residues" evidence="1">
    <location>
        <begin position="1"/>
        <end position="16"/>
    </location>
</feature>
<gene>
    <name evidence="2" type="ORF">AAFF_G00341150</name>
</gene>
<accession>A0AAD7SKK3</accession>
<comment type="caution">
    <text evidence="2">The sequence shown here is derived from an EMBL/GenBank/DDBJ whole genome shotgun (WGS) entry which is preliminary data.</text>
</comment>
<keyword evidence="3" id="KW-1185">Reference proteome</keyword>
<evidence type="ECO:0000256" key="1">
    <source>
        <dbReference type="SAM" id="MobiDB-lite"/>
    </source>
</evidence>
<reference evidence="2" key="1">
    <citation type="journal article" date="2023" name="Science">
        <title>Genome structures resolve the early diversification of teleost fishes.</title>
        <authorList>
            <person name="Parey E."/>
            <person name="Louis A."/>
            <person name="Montfort J."/>
            <person name="Bouchez O."/>
            <person name="Roques C."/>
            <person name="Iampietro C."/>
            <person name="Lluch J."/>
            <person name="Castinel A."/>
            <person name="Donnadieu C."/>
            <person name="Desvignes T."/>
            <person name="Floi Bucao C."/>
            <person name="Jouanno E."/>
            <person name="Wen M."/>
            <person name="Mejri S."/>
            <person name="Dirks R."/>
            <person name="Jansen H."/>
            <person name="Henkel C."/>
            <person name="Chen W.J."/>
            <person name="Zahm M."/>
            <person name="Cabau C."/>
            <person name="Klopp C."/>
            <person name="Thompson A.W."/>
            <person name="Robinson-Rechavi M."/>
            <person name="Braasch I."/>
            <person name="Lecointre G."/>
            <person name="Bobe J."/>
            <person name="Postlethwait J.H."/>
            <person name="Berthelot C."/>
            <person name="Roest Crollius H."/>
            <person name="Guiguen Y."/>
        </authorList>
    </citation>
    <scope>NUCLEOTIDE SEQUENCE</scope>
    <source>
        <strain evidence="2">NC1722</strain>
    </source>
</reference>
<feature type="compositionally biased region" description="Basic and acidic residues" evidence="1">
    <location>
        <begin position="89"/>
        <end position="111"/>
    </location>
</feature>
<name>A0AAD7SKK3_9TELE</name>
<feature type="compositionally biased region" description="Polar residues" evidence="1">
    <location>
        <begin position="160"/>
        <end position="197"/>
    </location>
</feature>
<dbReference type="Proteomes" id="UP001221898">
    <property type="component" value="Unassembled WGS sequence"/>
</dbReference>
<sequence length="207" mass="22230">MQRISCSPPSPRTNANAIARRELGLPTLSTRRSHRKCGGSGGGAVTEEEELNTQVAVAESPGRRDTEVTSLRSPFDLATPAPLGPGVTEGDREQGSALRYSERHQNAKSDSWKSALMHFSSRPIATVRTSRSILKAPTQPHDSTCCVMGDHPAEPDQRSPRLQASEQPDQPKTPNLSGSSRTRGINSRSAQLHSMATGSEGHACLLK</sequence>
<evidence type="ECO:0000313" key="3">
    <source>
        <dbReference type="Proteomes" id="UP001221898"/>
    </source>
</evidence>
<dbReference type="EMBL" id="JAINUG010000054">
    <property type="protein sequence ID" value="KAJ8404342.1"/>
    <property type="molecule type" value="Genomic_DNA"/>
</dbReference>
<proteinExistence type="predicted"/>
<evidence type="ECO:0000313" key="2">
    <source>
        <dbReference type="EMBL" id="KAJ8404342.1"/>
    </source>
</evidence>
<organism evidence="2 3">
    <name type="scientific">Aldrovandia affinis</name>
    <dbReference type="NCBI Taxonomy" id="143900"/>
    <lineage>
        <taxon>Eukaryota</taxon>
        <taxon>Metazoa</taxon>
        <taxon>Chordata</taxon>
        <taxon>Craniata</taxon>
        <taxon>Vertebrata</taxon>
        <taxon>Euteleostomi</taxon>
        <taxon>Actinopterygii</taxon>
        <taxon>Neopterygii</taxon>
        <taxon>Teleostei</taxon>
        <taxon>Notacanthiformes</taxon>
        <taxon>Halosauridae</taxon>
        <taxon>Aldrovandia</taxon>
    </lineage>
</organism>
<dbReference type="AlphaFoldDB" id="A0AAD7SKK3"/>
<feature type="region of interest" description="Disordered" evidence="1">
    <location>
        <begin position="1"/>
        <end position="111"/>
    </location>
</feature>
<feature type="region of interest" description="Disordered" evidence="1">
    <location>
        <begin position="136"/>
        <end position="207"/>
    </location>
</feature>